<gene>
    <name evidence="4" type="ORF">JYQ75_14295</name>
</gene>
<feature type="domain" description="HTH LytTR-type" evidence="3">
    <location>
        <begin position="129"/>
        <end position="233"/>
    </location>
</feature>
<proteinExistence type="predicted"/>
<dbReference type="RefSeq" id="WP_209294103.1">
    <property type="nucleotide sequence ID" value="NZ_JAFIQO010000235.1"/>
</dbReference>
<dbReference type="Gene3D" id="3.40.50.2300">
    <property type="match status" value="1"/>
</dbReference>
<dbReference type="Proteomes" id="UP001315001">
    <property type="component" value="Unassembled WGS sequence"/>
</dbReference>
<evidence type="ECO:0000313" key="4">
    <source>
        <dbReference type="EMBL" id="MBP0058532.1"/>
    </source>
</evidence>
<evidence type="ECO:0000256" key="2">
    <source>
        <dbReference type="ARBA" id="ARBA00024867"/>
    </source>
</evidence>
<dbReference type="InterPro" id="IPR001789">
    <property type="entry name" value="Sig_transdc_resp-reg_receiver"/>
</dbReference>
<evidence type="ECO:0000259" key="3">
    <source>
        <dbReference type="PROSITE" id="PS50930"/>
    </source>
</evidence>
<reference evidence="4 5" key="1">
    <citation type="submission" date="2021-02" db="EMBL/GenBank/DDBJ databases">
        <title>Lactate utilizing bacteria of the human gut.</title>
        <authorList>
            <person name="Sheridan P.O."/>
        </authorList>
    </citation>
    <scope>NUCLEOTIDE SEQUENCE [LARGE SCALE GENOMIC DNA]</scope>
    <source>
        <strain evidence="4 5">HTF-83D</strain>
    </source>
</reference>
<dbReference type="Gene3D" id="2.40.50.1020">
    <property type="entry name" value="LytTr DNA-binding domain"/>
    <property type="match status" value="1"/>
</dbReference>
<keyword evidence="5" id="KW-1185">Reference proteome</keyword>
<dbReference type="EMBL" id="JAFIQO010000235">
    <property type="protein sequence ID" value="MBP0058532.1"/>
    <property type="molecule type" value="Genomic_DNA"/>
</dbReference>
<dbReference type="InterPro" id="IPR046947">
    <property type="entry name" value="LytR-like"/>
</dbReference>
<dbReference type="PROSITE" id="PS50930">
    <property type="entry name" value="HTH_LYTTR"/>
    <property type="match status" value="1"/>
</dbReference>
<dbReference type="SUPFAM" id="SSF52172">
    <property type="entry name" value="CheY-like"/>
    <property type="match status" value="1"/>
</dbReference>
<sequence>MVIGICDDDKSWVQTCKNTLMKFAAFINIDMEIKCFYTSKELLDYQDIPLDAVFLDIELGRQNGIMIAKKLNRIRPNCRIIYMTNYLHYATEIYNTEHIWFVVKKQFRDKIGEIINRILHDLENKTVHLVLKTVNNEIISVIPSDICYLEREKRGTRVVTVWDEYHVKERFVEIIPQLSELDFSQCHSSYVVNFRHVKELQRDMYILYDESEKEQTVQISRRFVQKTREDFLKWSALFV</sequence>
<name>A0ABS3ZMK5_9FIRM</name>
<accession>A0ABS3ZMK5</accession>
<dbReference type="Pfam" id="PF04397">
    <property type="entry name" value="LytTR"/>
    <property type="match status" value="1"/>
</dbReference>
<protein>
    <recommendedName>
        <fullName evidence="1">Stage 0 sporulation protein A homolog</fullName>
    </recommendedName>
</protein>
<dbReference type="Pfam" id="PF00072">
    <property type="entry name" value="Response_reg"/>
    <property type="match status" value="1"/>
</dbReference>
<dbReference type="InterPro" id="IPR007492">
    <property type="entry name" value="LytTR_DNA-bd_dom"/>
</dbReference>
<dbReference type="PANTHER" id="PTHR37299">
    <property type="entry name" value="TRANSCRIPTIONAL REGULATOR-RELATED"/>
    <property type="match status" value="1"/>
</dbReference>
<organism evidence="4 5">
    <name type="scientific">Anaerobutyricum soehngenii</name>
    <dbReference type="NCBI Taxonomy" id="105843"/>
    <lineage>
        <taxon>Bacteria</taxon>
        <taxon>Bacillati</taxon>
        <taxon>Bacillota</taxon>
        <taxon>Clostridia</taxon>
        <taxon>Lachnospirales</taxon>
        <taxon>Lachnospiraceae</taxon>
        <taxon>Anaerobutyricum</taxon>
    </lineage>
</organism>
<dbReference type="PANTHER" id="PTHR37299:SF1">
    <property type="entry name" value="STAGE 0 SPORULATION PROTEIN A HOMOLOG"/>
    <property type="match status" value="1"/>
</dbReference>
<dbReference type="SMART" id="SM00850">
    <property type="entry name" value="LytTR"/>
    <property type="match status" value="1"/>
</dbReference>
<evidence type="ECO:0000256" key="1">
    <source>
        <dbReference type="ARBA" id="ARBA00018672"/>
    </source>
</evidence>
<dbReference type="InterPro" id="IPR011006">
    <property type="entry name" value="CheY-like_superfamily"/>
</dbReference>
<comment type="function">
    <text evidence="2">May play the central regulatory role in sporulation. It may be an element of the effector pathway responsible for the activation of sporulation genes in response to nutritional stress. Spo0A may act in concert with spo0H (a sigma factor) to control the expression of some genes that are critical to the sporulation process.</text>
</comment>
<comment type="caution">
    <text evidence="4">The sequence shown here is derived from an EMBL/GenBank/DDBJ whole genome shotgun (WGS) entry which is preliminary data.</text>
</comment>
<evidence type="ECO:0000313" key="5">
    <source>
        <dbReference type="Proteomes" id="UP001315001"/>
    </source>
</evidence>